<evidence type="ECO:0000256" key="3">
    <source>
        <dbReference type="ARBA" id="ARBA00023163"/>
    </source>
</evidence>
<keyword evidence="2" id="KW-0238">DNA-binding</keyword>
<dbReference type="PANTHER" id="PTHR43132">
    <property type="entry name" value="ARSENICAL RESISTANCE OPERON REPRESSOR ARSR-RELATED"/>
    <property type="match status" value="1"/>
</dbReference>
<evidence type="ECO:0000259" key="4">
    <source>
        <dbReference type="PROSITE" id="PS50987"/>
    </source>
</evidence>
<dbReference type="GO" id="GO:0003700">
    <property type="term" value="F:DNA-binding transcription factor activity"/>
    <property type="evidence" value="ECO:0007669"/>
    <property type="project" value="InterPro"/>
</dbReference>
<sequence>MEMKTALAGLAALSHESRLRAFRRLVEVGPDGVPVGELRDYLELPAATLTAHLNVLRGAGLVTDQRAGRTIRLRANYGRMNALIDYLTENCCAGSGSCRPAPSCKTDKKGAAK</sequence>
<dbReference type="PRINTS" id="PR00778">
    <property type="entry name" value="HTHARSR"/>
</dbReference>
<evidence type="ECO:0000313" key="6">
    <source>
        <dbReference type="Proteomes" id="UP000308149"/>
    </source>
</evidence>
<dbReference type="InterPro" id="IPR001845">
    <property type="entry name" value="HTH_ArsR_DNA-bd_dom"/>
</dbReference>
<dbReference type="InterPro" id="IPR051011">
    <property type="entry name" value="Metal_resp_trans_reg"/>
</dbReference>
<proteinExistence type="predicted"/>
<keyword evidence="3" id="KW-0804">Transcription</keyword>
<protein>
    <submittedName>
        <fullName evidence="5">Helix-turn-helix transcriptional regulator</fullName>
    </submittedName>
</protein>
<name>A0A5B7ZU43_9GAMM</name>
<dbReference type="InterPro" id="IPR011991">
    <property type="entry name" value="ArsR-like_HTH"/>
</dbReference>
<reference evidence="5 6" key="1">
    <citation type="submission" date="2019-06" db="EMBL/GenBank/DDBJ databases">
        <title>Thermomonas aquatica sp. nov., isolated from an industrial wastewater treatment plant.</title>
        <authorList>
            <person name="Jeon J.H."/>
            <person name="Park D.-S."/>
        </authorList>
    </citation>
    <scope>NUCLEOTIDE SEQUENCE [LARGE SCALE GENOMIC DNA]</scope>
    <source>
        <strain evidence="5 6">SY21</strain>
    </source>
</reference>
<dbReference type="PROSITE" id="PS50987">
    <property type="entry name" value="HTH_ARSR_2"/>
    <property type="match status" value="1"/>
</dbReference>
<dbReference type="Gene3D" id="1.10.10.10">
    <property type="entry name" value="Winged helix-like DNA-binding domain superfamily/Winged helix DNA-binding domain"/>
    <property type="match status" value="1"/>
</dbReference>
<evidence type="ECO:0000256" key="1">
    <source>
        <dbReference type="ARBA" id="ARBA00023015"/>
    </source>
</evidence>
<keyword evidence="6" id="KW-1185">Reference proteome</keyword>
<gene>
    <name evidence="5" type="ORF">FHQ07_07270</name>
</gene>
<evidence type="ECO:0000256" key="2">
    <source>
        <dbReference type="ARBA" id="ARBA00023125"/>
    </source>
</evidence>
<accession>A0A5B7ZU43</accession>
<dbReference type="Proteomes" id="UP000308149">
    <property type="component" value="Chromosome"/>
</dbReference>
<dbReference type="InterPro" id="IPR036388">
    <property type="entry name" value="WH-like_DNA-bd_sf"/>
</dbReference>
<dbReference type="KEGG" id="thes:FHQ07_07270"/>
<dbReference type="InterPro" id="IPR036390">
    <property type="entry name" value="WH_DNA-bd_sf"/>
</dbReference>
<dbReference type="SUPFAM" id="SSF46785">
    <property type="entry name" value="Winged helix' DNA-binding domain"/>
    <property type="match status" value="1"/>
</dbReference>
<dbReference type="Pfam" id="PF12840">
    <property type="entry name" value="HTH_20"/>
    <property type="match status" value="1"/>
</dbReference>
<dbReference type="CDD" id="cd00090">
    <property type="entry name" value="HTH_ARSR"/>
    <property type="match status" value="1"/>
</dbReference>
<dbReference type="GO" id="GO:0003677">
    <property type="term" value="F:DNA binding"/>
    <property type="evidence" value="ECO:0007669"/>
    <property type="project" value="UniProtKB-KW"/>
</dbReference>
<keyword evidence="1" id="KW-0805">Transcription regulation</keyword>
<organism evidence="5 6">
    <name type="scientific">Thermomonas aquatica</name>
    <dbReference type="NCBI Taxonomy" id="2202149"/>
    <lineage>
        <taxon>Bacteria</taxon>
        <taxon>Pseudomonadati</taxon>
        <taxon>Pseudomonadota</taxon>
        <taxon>Gammaproteobacteria</taxon>
        <taxon>Lysobacterales</taxon>
        <taxon>Lysobacteraceae</taxon>
        <taxon>Thermomonas</taxon>
    </lineage>
</organism>
<dbReference type="OrthoDB" id="5297460at2"/>
<dbReference type="SMART" id="SM00418">
    <property type="entry name" value="HTH_ARSR"/>
    <property type="match status" value="1"/>
</dbReference>
<dbReference type="AlphaFoldDB" id="A0A5B7ZU43"/>
<dbReference type="PANTHER" id="PTHR43132:SF2">
    <property type="entry name" value="ARSENICAL RESISTANCE OPERON REPRESSOR ARSR-RELATED"/>
    <property type="match status" value="1"/>
</dbReference>
<evidence type="ECO:0000313" key="5">
    <source>
        <dbReference type="EMBL" id="QDA58480.1"/>
    </source>
</evidence>
<feature type="domain" description="HTH arsR-type" evidence="4">
    <location>
        <begin position="1"/>
        <end position="95"/>
    </location>
</feature>
<dbReference type="EMBL" id="CP040871">
    <property type="protein sequence ID" value="QDA58480.1"/>
    <property type="molecule type" value="Genomic_DNA"/>
</dbReference>